<comment type="similarity">
    <text evidence="2">Belongs to the pterin-4-alpha-carbinolamine dehydratase family.</text>
</comment>
<accession>A0A7G7BEQ3</accession>
<sequence>MADEPLSQEQIEARLGDLPGWELEGSRLARGYRLPSHFAAAALTVHIAQIQEELGHHSDLTLGYNTVGLSVSTHSAGGAVTEKDLTLATRVEAIASAHGAH</sequence>
<dbReference type="Proteomes" id="UP000515307">
    <property type="component" value="Chromosome"/>
</dbReference>
<comment type="catalytic activity">
    <reaction evidence="1">
        <text>(4aS,6R)-4a-hydroxy-L-erythro-5,6,7,8-tetrahydrobiopterin = (6R)-L-erythro-6,7-dihydrobiopterin + H2O</text>
        <dbReference type="Rhea" id="RHEA:11920"/>
        <dbReference type="ChEBI" id="CHEBI:15377"/>
        <dbReference type="ChEBI" id="CHEBI:15642"/>
        <dbReference type="ChEBI" id="CHEBI:43120"/>
        <dbReference type="EC" id="4.2.1.96"/>
    </reaction>
</comment>
<protein>
    <recommendedName>
        <fullName evidence="4">Putative pterin-4-alpha-carbinolamine dehydratase</fullName>
        <ecNumber evidence="3">4.2.1.96</ecNumber>
    </recommendedName>
</protein>
<dbReference type="CDD" id="cd00488">
    <property type="entry name" value="PCD_DCoH"/>
    <property type="match status" value="1"/>
</dbReference>
<dbReference type="EMBL" id="CP045702">
    <property type="protein sequence ID" value="QNE73818.1"/>
    <property type="molecule type" value="Genomic_DNA"/>
</dbReference>
<keyword evidence="5 6" id="KW-0456">Lyase</keyword>
<evidence type="ECO:0000256" key="2">
    <source>
        <dbReference type="ARBA" id="ARBA00006472"/>
    </source>
</evidence>
<organism evidence="6 7">
    <name type="scientific">Streptomyces finlayi</name>
    <dbReference type="NCBI Taxonomy" id="67296"/>
    <lineage>
        <taxon>Bacteria</taxon>
        <taxon>Bacillati</taxon>
        <taxon>Actinomycetota</taxon>
        <taxon>Actinomycetes</taxon>
        <taxon>Kitasatosporales</taxon>
        <taxon>Streptomycetaceae</taxon>
        <taxon>Streptomyces</taxon>
    </lineage>
</organism>
<reference evidence="7" key="1">
    <citation type="submission" date="2019-10" db="EMBL/GenBank/DDBJ databases">
        <title>Antimicrobial potential of Antarctic Bacteria.</title>
        <authorList>
            <person name="Benaud N."/>
            <person name="Edwards R.J."/>
            <person name="Ferrari B.C."/>
        </authorList>
    </citation>
    <scope>NUCLEOTIDE SEQUENCE [LARGE SCALE GENOMIC DNA]</scope>
    <source>
        <strain evidence="7">NBSH44</strain>
    </source>
</reference>
<dbReference type="InterPro" id="IPR001533">
    <property type="entry name" value="Pterin_deHydtase"/>
</dbReference>
<dbReference type="EC" id="4.2.1.96" evidence="3"/>
<dbReference type="GO" id="GO:0006729">
    <property type="term" value="P:tetrahydrobiopterin biosynthetic process"/>
    <property type="evidence" value="ECO:0007669"/>
    <property type="project" value="InterPro"/>
</dbReference>
<evidence type="ECO:0000256" key="4">
    <source>
        <dbReference type="ARBA" id="ARBA00021735"/>
    </source>
</evidence>
<dbReference type="Gene3D" id="3.30.1360.20">
    <property type="entry name" value="Transcriptional coactivator/pterin dehydratase"/>
    <property type="match status" value="1"/>
</dbReference>
<dbReference type="AlphaFoldDB" id="A0A7G7BEQ3"/>
<evidence type="ECO:0000313" key="6">
    <source>
        <dbReference type="EMBL" id="QNE73818.1"/>
    </source>
</evidence>
<dbReference type="NCBIfam" id="NF002017">
    <property type="entry name" value="PRK00823.1-2"/>
    <property type="match status" value="1"/>
</dbReference>
<name>A0A7G7BEQ3_9ACTN</name>
<evidence type="ECO:0000256" key="5">
    <source>
        <dbReference type="ARBA" id="ARBA00023239"/>
    </source>
</evidence>
<dbReference type="PANTHER" id="PTHR12599:SF0">
    <property type="entry name" value="PTERIN-4-ALPHA-CARBINOLAMINE DEHYDRATASE"/>
    <property type="match status" value="1"/>
</dbReference>
<evidence type="ECO:0000256" key="3">
    <source>
        <dbReference type="ARBA" id="ARBA00013252"/>
    </source>
</evidence>
<dbReference type="InterPro" id="IPR036428">
    <property type="entry name" value="PCD_sf"/>
</dbReference>
<gene>
    <name evidence="6" type="ORF">F0344_03650</name>
</gene>
<dbReference type="Pfam" id="PF01329">
    <property type="entry name" value="Pterin_4a"/>
    <property type="match status" value="1"/>
</dbReference>
<proteinExistence type="inferred from homology"/>
<dbReference type="PANTHER" id="PTHR12599">
    <property type="entry name" value="PTERIN-4-ALPHA-CARBINOLAMINE DEHYDRATASE"/>
    <property type="match status" value="1"/>
</dbReference>
<evidence type="ECO:0000313" key="7">
    <source>
        <dbReference type="Proteomes" id="UP000515307"/>
    </source>
</evidence>
<evidence type="ECO:0000256" key="1">
    <source>
        <dbReference type="ARBA" id="ARBA00001554"/>
    </source>
</evidence>
<dbReference type="RefSeq" id="WP_185297383.1">
    <property type="nucleotide sequence ID" value="NZ_CP045702.1"/>
</dbReference>
<keyword evidence="7" id="KW-1185">Reference proteome</keyword>
<dbReference type="SUPFAM" id="SSF55248">
    <property type="entry name" value="PCD-like"/>
    <property type="match status" value="1"/>
</dbReference>
<dbReference type="KEGG" id="sfiy:F0344_03650"/>
<dbReference type="GO" id="GO:0008124">
    <property type="term" value="F:4-alpha-hydroxytetrahydrobiopterin dehydratase activity"/>
    <property type="evidence" value="ECO:0007669"/>
    <property type="project" value="UniProtKB-EC"/>
</dbReference>